<organism evidence="1 2">
    <name type="scientific">Phytophthora megakarya</name>
    <dbReference type="NCBI Taxonomy" id="4795"/>
    <lineage>
        <taxon>Eukaryota</taxon>
        <taxon>Sar</taxon>
        <taxon>Stramenopiles</taxon>
        <taxon>Oomycota</taxon>
        <taxon>Peronosporomycetes</taxon>
        <taxon>Peronosporales</taxon>
        <taxon>Peronosporaceae</taxon>
        <taxon>Phytophthora</taxon>
    </lineage>
</organism>
<evidence type="ECO:0000313" key="1">
    <source>
        <dbReference type="EMBL" id="OWY91044.1"/>
    </source>
</evidence>
<accession>A0A225UD60</accession>
<proteinExistence type="predicted"/>
<comment type="caution">
    <text evidence="1">The sequence shown here is derived from an EMBL/GenBank/DDBJ whole genome shotgun (WGS) entry which is preliminary data.</text>
</comment>
<dbReference type="EMBL" id="NBNE01021223">
    <property type="protein sequence ID" value="OWY91044.1"/>
    <property type="molecule type" value="Genomic_DNA"/>
</dbReference>
<evidence type="ECO:0000313" key="2">
    <source>
        <dbReference type="Proteomes" id="UP000198211"/>
    </source>
</evidence>
<protein>
    <submittedName>
        <fullName evidence="1">Uncharacterized protein</fullName>
    </submittedName>
</protein>
<gene>
    <name evidence="1" type="ORF">PHMEG_00040541</name>
</gene>
<sequence length="191" mass="22500">MDENSRLPSTYSYSSYAPDPVFGFGNCAFRLLYESSAPLAEDSTDFDQEGSLSERVPPDLRYRGYWRNFRGAGHKKDTELGFSQWERDNRIPPRAVELFITMAFKTLRLNMPTLDRLEVLEIKAMLDAVDDAWRDYNLDRVKRNDRLRTKYLYICWKWSLESPPPVDGRIPEFLFEPSMPLYGMKYLTWIP</sequence>
<reference evidence="2" key="1">
    <citation type="submission" date="2017-03" db="EMBL/GenBank/DDBJ databases">
        <title>Phytopthora megakarya and P. palmivora, two closely related causual agents of cacao black pod achieved similar genome size and gene model numbers by different mechanisms.</title>
        <authorList>
            <person name="Ali S."/>
            <person name="Shao J."/>
            <person name="Larry D.J."/>
            <person name="Kronmiller B."/>
            <person name="Shen D."/>
            <person name="Strem M.D."/>
            <person name="Melnick R.L."/>
            <person name="Guiltinan M.J."/>
            <person name="Tyler B.M."/>
            <person name="Meinhardt L.W."/>
            <person name="Bailey B.A."/>
        </authorList>
    </citation>
    <scope>NUCLEOTIDE SEQUENCE [LARGE SCALE GENOMIC DNA]</scope>
    <source>
        <strain evidence="2">zdho120</strain>
    </source>
</reference>
<dbReference type="AlphaFoldDB" id="A0A225UD60"/>
<dbReference type="Proteomes" id="UP000198211">
    <property type="component" value="Unassembled WGS sequence"/>
</dbReference>
<keyword evidence="2" id="KW-1185">Reference proteome</keyword>
<name>A0A225UD60_9STRA</name>